<gene>
    <name evidence="1" type="ORF">LARSCL_LOCUS4672</name>
</gene>
<comment type="caution">
    <text evidence="1">The sequence shown here is derived from an EMBL/GenBank/DDBJ whole genome shotgun (WGS) entry which is preliminary data.</text>
</comment>
<sequence>MIVTKFIVETVVPELVAAKRLVVFLLLSKDVSIHIFGCSKFRSRIHLDFYKIKSLNASKNLVNGRISQEQRA</sequence>
<dbReference type="AlphaFoldDB" id="A0AAV1ZCA1"/>
<organism evidence="1 2">
    <name type="scientific">Larinioides sclopetarius</name>
    <dbReference type="NCBI Taxonomy" id="280406"/>
    <lineage>
        <taxon>Eukaryota</taxon>
        <taxon>Metazoa</taxon>
        <taxon>Ecdysozoa</taxon>
        <taxon>Arthropoda</taxon>
        <taxon>Chelicerata</taxon>
        <taxon>Arachnida</taxon>
        <taxon>Araneae</taxon>
        <taxon>Araneomorphae</taxon>
        <taxon>Entelegynae</taxon>
        <taxon>Araneoidea</taxon>
        <taxon>Araneidae</taxon>
        <taxon>Larinioides</taxon>
    </lineage>
</organism>
<dbReference type="EMBL" id="CAXIEN010000040">
    <property type="protein sequence ID" value="CAL1269331.1"/>
    <property type="molecule type" value="Genomic_DNA"/>
</dbReference>
<evidence type="ECO:0000313" key="2">
    <source>
        <dbReference type="Proteomes" id="UP001497382"/>
    </source>
</evidence>
<name>A0AAV1ZCA1_9ARAC</name>
<proteinExistence type="predicted"/>
<evidence type="ECO:0000313" key="1">
    <source>
        <dbReference type="EMBL" id="CAL1269331.1"/>
    </source>
</evidence>
<accession>A0AAV1ZCA1</accession>
<keyword evidence="2" id="KW-1185">Reference proteome</keyword>
<dbReference type="Proteomes" id="UP001497382">
    <property type="component" value="Unassembled WGS sequence"/>
</dbReference>
<protein>
    <submittedName>
        <fullName evidence="1">Uncharacterized protein</fullName>
    </submittedName>
</protein>
<reference evidence="1 2" key="1">
    <citation type="submission" date="2024-04" db="EMBL/GenBank/DDBJ databases">
        <authorList>
            <person name="Rising A."/>
            <person name="Reimegard J."/>
            <person name="Sonavane S."/>
            <person name="Akerstrom W."/>
            <person name="Nylinder S."/>
            <person name="Hedman E."/>
            <person name="Kallberg Y."/>
        </authorList>
    </citation>
    <scope>NUCLEOTIDE SEQUENCE [LARGE SCALE GENOMIC DNA]</scope>
</reference>